<dbReference type="PRINTS" id="PR00080">
    <property type="entry name" value="SDRFAMILY"/>
</dbReference>
<dbReference type="EMBL" id="JAENIL010000052">
    <property type="protein sequence ID" value="MBK1879621.1"/>
    <property type="molecule type" value="Genomic_DNA"/>
</dbReference>
<comment type="similarity">
    <text evidence="1">Belongs to the short-chain dehydrogenases/reductases (SDR) family.</text>
</comment>
<comment type="caution">
    <text evidence="3">The sequence shown here is derived from an EMBL/GenBank/DDBJ whole genome shotgun (WGS) entry which is preliminary data.</text>
</comment>
<dbReference type="RefSeq" id="WP_200357834.1">
    <property type="nucleotide sequence ID" value="NZ_JAENIL010000052.1"/>
</dbReference>
<reference evidence="3" key="1">
    <citation type="submission" date="2021-01" db="EMBL/GenBank/DDBJ databases">
        <title>Modified the classification status of verrucomicrobia.</title>
        <authorList>
            <person name="Feng X."/>
        </authorList>
    </citation>
    <scope>NUCLEOTIDE SEQUENCE</scope>
    <source>
        <strain evidence="3">KCTC 13126</strain>
    </source>
</reference>
<evidence type="ECO:0000313" key="3">
    <source>
        <dbReference type="EMBL" id="MBK1879621.1"/>
    </source>
</evidence>
<dbReference type="Proteomes" id="UP000617628">
    <property type="component" value="Unassembled WGS sequence"/>
</dbReference>
<dbReference type="GO" id="GO:0006633">
    <property type="term" value="P:fatty acid biosynthetic process"/>
    <property type="evidence" value="ECO:0007669"/>
    <property type="project" value="TreeGrafter"/>
</dbReference>
<dbReference type="GO" id="GO:0048038">
    <property type="term" value="F:quinone binding"/>
    <property type="evidence" value="ECO:0007669"/>
    <property type="project" value="TreeGrafter"/>
</dbReference>
<dbReference type="Pfam" id="PF13561">
    <property type="entry name" value="adh_short_C2"/>
    <property type="match status" value="1"/>
</dbReference>
<dbReference type="InterPro" id="IPR036291">
    <property type="entry name" value="NAD(P)-bd_dom_sf"/>
</dbReference>
<keyword evidence="2" id="KW-0560">Oxidoreductase</keyword>
<keyword evidence="4" id="KW-1185">Reference proteome</keyword>
<evidence type="ECO:0000256" key="2">
    <source>
        <dbReference type="ARBA" id="ARBA00023002"/>
    </source>
</evidence>
<sequence length="239" mass="25395">MNTAKSAIVTGGERGIGKAIVGLLETKGFHVSVLGLDLELAKELPPSVDFIQCDVSQFDAVEKAIDNICSKTSRLDALICNAGIADPGTKEIDFCSPEDWKRVIEVNLGGPFYCAKAATPYLRQAKGSIVNIASIRGIRSEANTFAYTASKGGLISLTHSLAASLGPSIRVNSVSPGWILTGDDYTPTPEDHSQHWSGRVGKAEDVAQMVAYLVSDKAEFITGQDFVVDGGVSKKLSYV</sequence>
<dbReference type="SUPFAM" id="SSF51735">
    <property type="entry name" value="NAD(P)-binding Rossmann-fold domains"/>
    <property type="match status" value="1"/>
</dbReference>
<dbReference type="PRINTS" id="PR00081">
    <property type="entry name" value="GDHRDH"/>
</dbReference>
<dbReference type="PROSITE" id="PS00061">
    <property type="entry name" value="ADH_SHORT"/>
    <property type="match status" value="1"/>
</dbReference>
<dbReference type="InterPro" id="IPR020904">
    <property type="entry name" value="Sc_DH/Rdtase_CS"/>
</dbReference>
<accession>A0A934VN71</accession>
<protein>
    <submittedName>
        <fullName evidence="3">SDR family oxidoreductase</fullName>
    </submittedName>
</protein>
<name>A0A934VN71_9BACT</name>
<organism evidence="3 4">
    <name type="scientific">Pelagicoccus mobilis</name>
    <dbReference type="NCBI Taxonomy" id="415221"/>
    <lineage>
        <taxon>Bacteria</taxon>
        <taxon>Pseudomonadati</taxon>
        <taxon>Verrucomicrobiota</taxon>
        <taxon>Opitutia</taxon>
        <taxon>Puniceicoccales</taxon>
        <taxon>Pelagicoccaceae</taxon>
        <taxon>Pelagicoccus</taxon>
    </lineage>
</organism>
<dbReference type="GO" id="GO:0016616">
    <property type="term" value="F:oxidoreductase activity, acting on the CH-OH group of donors, NAD or NADP as acceptor"/>
    <property type="evidence" value="ECO:0007669"/>
    <property type="project" value="TreeGrafter"/>
</dbReference>
<gene>
    <name evidence="3" type="ORF">JIN87_22235</name>
</gene>
<dbReference type="FunFam" id="3.40.50.720:FF:000084">
    <property type="entry name" value="Short-chain dehydrogenase reductase"/>
    <property type="match status" value="1"/>
</dbReference>
<dbReference type="PANTHER" id="PTHR42760:SF133">
    <property type="entry name" value="3-OXOACYL-[ACYL-CARRIER-PROTEIN] REDUCTASE"/>
    <property type="match status" value="1"/>
</dbReference>
<dbReference type="Gene3D" id="3.40.50.720">
    <property type="entry name" value="NAD(P)-binding Rossmann-like Domain"/>
    <property type="match status" value="1"/>
</dbReference>
<dbReference type="AlphaFoldDB" id="A0A934VN71"/>
<evidence type="ECO:0000313" key="4">
    <source>
        <dbReference type="Proteomes" id="UP000617628"/>
    </source>
</evidence>
<proteinExistence type="inferred from homology"/>
<dbReference type="InterPro" id="IPR002347">
    <property type="entry name" value="SDR_fam"/>
</dbReference>
<dbReference type="PANTHER" id="PTHR42760">
    <property type="entry name" value="SHORT-CHAIN DEHYDROGENASES/REDUCTASES FAMILY MEMBER"/>
    <property type="match status" value="1"/>
</dbReference>
<evidence type="ECO:0000256" key="1">
    <source>
        <dbReference type="ARBA" id="ARBA00006484"/>
    </source>
</evidence>